<feature type="transmembrane region" description="Helical" evidence="1">
    <location>
        <begin position="248"/>
        <end position="268"/>
    </location>
</feature>
<dbReference type="Proteomes" id="UP000240892">
    <property type="component" value="Unassembled WGS sequence"/>
</dbReference>
<keyword evidence="1" id="KW-0812">Transmembrane</keyword>
<accession>A0A2T2Y5V9</accession>
<feature type="transmembrane region" description="Helical" evidence="1">
    <location>
        <begin position="317"/>
        <end position="336"/>
    </location>
</feature>
<feature type="transmembrane region" description="Helical" evidence="1">
    <location>
        <begin position="12"/>
        <end position="33"/>
    </location>
</feature>
<evidence type="ECO:0000313" key="3">
    <source>
        <dbReference type="Proteomes" id="UP000240892"/>
    </source>
</evidence>
<feature type="transmembrane region" description="Helical" evidence="1">
    <location>
        <begin position="139"/>
        <end position="163"/>
    </location>
</feature>
<feature type="transmembrane region" description="Helical" evidence="1">
    <location>
        <begin position="213"/>
        <end position="236"/>
    </location>
</feature>
<dbReference type="InterPro" id="IPR025291">
    <property type="entry name" value="DUF4153"/>
</dbReference>
<dbReference type="Pfam" id="PF13687">
    <property type="entry name" value="DUF4153"/>
    <property type="match status" value="1"/>
</dbReference>
<feature type="transmembrane region" description="Helical" evidence="1">
    <location>
        <begin position="39"/>
        <end position="59"/>
    </location>
</feature>
<sequence length="571" mass="64581">MDNVELSRPTRWGMVATGLVQGLVCYLLMTWLAPINSGWMFYGMPATLAFSSALLFSVTSFKQARLWCWLAIIFIAVLAMSGWQKWLMAGMEGWRASSALWAFSCYLLLMVLMLLPWMQQQLNPRQEGGRYERFYHLMWHNALTLLVIVIANGLVWLVLLLWSELFRLVGIAFFHTLFFNTDWFIYLTIGLITALSVILARTQFRLIAAIQKLLTLIATGLLPLVSLLTLLFIVTLPFTGVASISRHVSAAGLLSSLTLILLLLMAIVRDPQKASLPYPGVLRCLIKTSLLVAPVYVLIAGWALWVRVAQHGWTAERLHGVLVVVVLLVWSVGYLLSIVRRKAINPLSLQGKVNQALSLLVLVVLMLLNSPVLDSWRISVNSQMARYHSGKIKPDDLTLHMLVNSGRYGREALTSLKDDAEFMKDRNRKRYLNTLLEGERKNTDSLTAETLAEKAWIAPGADKPDIAFWQRVHGERYRLASCAEKNACMLIEQDLNNDGLKERIFLVFEDNSGSIYTYDPAKKGWDRQGYIRLPQTLTPQTVMRAVEEGKLSSKPKVWRDLVIGDQTLETR</sequence>
<dbReference type="EMBL" id="PYHO01000003">
    <property type="protein sequence ID" value="PSR47926.1"/>
    <property type="molecule type" value="Genomic_DNA"/>
</dbReference>
<dbReference type="AlphaFoldDB" id="A0A2T2Y5V9"/>
<gene>
    <name evidence="2" type="ORF">C8256_06325</name>
</gene>
<keyword evidence="1" id="KW-0472">Membrane</keyword>
<feature type="transmembrane region" description="Helical" evidence="1">
    <location>
        <begin position="280"/>
        <end position="305"/>
    </location>
</feature>
<dbReference type="RefSeq" id="WP_106925126.1">
    <property type="nucleotide sequence ID" value="NZ_CABMMU010000003.1"/>
</dbReference>
<reference evidence="2 3" key="1">
    <citation type="submission" date="2018-03" db="EMBL/GenBank/DDBJ databases">
        <title>First report of an OXA-48+CTX-M-M-producing Kluyvera ascorbata clone recovered from patients admitted in a University Hospital in Madrid, Spain.</title>
        <authorList>
            <person name="Hernandez-Garcia M."/>
            <person name="Leon-Sampedro R."/>
            <person name="Perez-Viso B."/>
            <person name="Morosini M.I."/>
            <person name="Lopez-Fresnena N."/>
            <person name="Coque T.M."/>
            <person name="Bonten M."/>
            <person name="Malhotra-Kumar S."/>
            <person name="Ruiz-Garbajosa P."/>
            <person name="Canton R."/>
        </authorList>
    </citation>
    <scope>NUCLEOTIDE SEQUENCE [LARGE SCALE GENOMIC DNA]</scope>
    <source>
        <strain evidence="2 3">KA2</strain>
    </source>
</reference>
<feature type="transmembrane region" description="Helical" evidence="1">
    <location>
        <begin position="66"/>
        <end position="86"/>
    </location>
</feature>
<evidence type="ECO:0000256" key="1">
    <source>
        <dbReference type="SAM" id="Phobius"/>
    </source>
</evidence>
<feature type="transmembrane region" description="Helical" evidence="1">
    <location>
        <begin position="98"/>
        <end position="118"/>
    </location>
</feature>
<evidence type="ECO:0000313" key="2">
    <source>
        <dbReference type="EMBL" id="PSR47926.1"/>
    </source>
</evidence>
<feature type="transmembrane region" description="Helical" evidence="1">
    <location>
        <begin position="356"/>
        <end position="373"/>
    </location>
</feature>
<protein>
    <submittedName>
        <fullName evidence="2">DUF4153 domain-containing protein</fullName>
    </submittedName>
</protein>
<feature type="transmembrane region" description="Helical" evidence="1">
    <location>
        <begin position="183"/>
        <end position="201"/>
    </location>
</feature>
<keyword evidence="1" id="KW-1133">Transmembrane helix</keyword>
<organism evidence="2 3">
    <name type="scientific">Kluyvera genomosp. 2</name>
    <dbReference type="NCBI Taxonomy" id="2774054"/>
    <lineage>
        <taxon>Bacteria</taxon>
        <taxon>Pseudomonadati</taxon>
        <taxon>Pseudomonadota</taxon>
        <taxon>Gammaproteobacteria</taxon>
        <taxon>Enterobacterales</taxon>
        <taxon>Enterobacteriaceae</taxon>
        <taxon>Kluyvera</taxon>
    </lineage>
</organism>
<keyword evidence="3" id="KW-1185">Reference proteome</keyword>
<comment type="caution">
    <text evidence="2">The sequence shown here is derived from an EMBL/GenBank/DDBJ whole genome shotgun (WGS) entry which is preliminary data.</text>
</comment>
<proteinExistence type="predicted"/>
<name>A0A2T2Y5V9_9ENTR</name>